<gene>
    <name evidence="1" type="ORF">BDV25DRAFT_171630</name>
</gene>
<name>A0A5N6TYD4_ASPAV</name>
<sequence length="338" mass="39368">MGSLPSPGQTRSRLEALPAEIIQEIFLHCLEFNLPRASLHISRVLSNPLIYTWLIRLAFSSANESSRSAFFTSDFLPWPLEYFVLSVEQRRDLQNDILTCRWCTLPLMRKCQREYVEHVIHRKCRDLDFSPGDYQTLTTIGSRLSNTDGCDKGEGGSRGRGDLILKARDETTNTDYKVAIWFHFGALQIRRPKKLVTEYDLFRLPSCLPEAPACMPHKLLCPPWTEAKLDFLQLLSTDAYIDEDDSFPRSRRVLRQVIRSRDFATFQRLLSMYIRCQCYKYPVRWPVLPNHFSAALKYADEHDDPFIRLLVEQRWDDIPENQLQLKDALVSKLSSDME</sequence>
<proteinExistence type="predicted"/>
<dbReference type="AlphaFoldDB" id="A0A5N6TYD4"/>
<keyword evidence="2" id="KW-1185">Reference proteome</keyword>
<evidence type="ECO:0000313" key="1">
    <source>
        <dbReference type="EMBL" id="KAE8151254.1"/>
    </source>
</evidence>
<evidence type="ECO:0000313" key="2">
    <source>
        <dbReference type="Proteomes" id="UP000325780"/>
    </source>
</evidence>
<protein>
    <submittedName>
        <fullName evidence="1">Uncharacterized protein</fullName>
    </submittedName>
</protein>
<dbReference type="OrthoDB" id="4167490at2759"/>
<accession>A0A5N6TYD4</accession>
<organism evidence="1 2">
    <name type="scientific">Aspergillus avenaceus</name>
    <dbReference type="NCBI Taxonomy" id="36643"/>
    <lineage>
        <taxon>Eukaryota</taxon>
        <taxon>Fungi</taxon>
        <taxon>Dikarya</taxon>
        <taxon>Ascomycota</taxon>
        <taxon>Pezizomycotina</taxon>
        <taxon>Eurotiomycetes</taxon>
        <taxon>Eurotiomycetidae</taxon>
        <taxon>Eurotiales</taxon>
        <taxon>Aspergillaceae</taxon>
        <taxon>Aspergillus</taxon>
        <taxon>Aspergillus subgen. Circumdati</taxon>
    </lineage>
</organism>
<dbReference type="Proteomes" id="UP000325780">
    <property type="component" value="Unassembled WGS sequence"/>
</dbReference>
<dbReference type="EMBL" id="ML742075">
    <property type="protein sequence ID" value="KAE8151254.1"/>
    <property type="molecule type" value="Genomic_DNA"/>
</dbReference>
<reference evidence="1 2" key="1">
    <citation type="submission" date="2019-04" db="EMBL/GenBank/DDBJ databases">
        <title>Friends and foes A comparative genomics study of 23 Aspergillus species from section Flavi.</title>
        <authorList>
            <consortium name="DOE Joint Genome Institute"/>
            <person name="Kjaerbolling I."/>
            <person name="Vesth T."/>
            <person name="Frisvad J.C."/>
            <person name="Nybo J.L."/>
            <person name="Theobald S."/>
            <person name="Kildgaard S."/>
            <person name="Isbrandt T."/>
            <person name="Kuo A."/>
            <person name="Sato A."/>
            <person name="Lyhne E.K."/>
            <person name="Kogle M.E."/>
            <person name="Wiebenga A."/>
            <person name="Kun R.S."/>
            <person name="Lubbers R.J."/>
            <person name="Makela M.R."/>
            <person name="Barry K."/>
            <person name="Chovatia M."/>
            <person name="Clum A."/>
            <person name="Daum C."/>
            <person name="Haridas S."/>
            <person name="He G."/>
            <person name="LaButti K."/>
            <person name="Lipzen A."/>
            <person name="Mondo S."/>
            <person name="Riley R."/>
            <person name="Salamov A."/>
            <person name="Simmons B.A."/>
            <person name="Magnuson J.K."/>
            <person name="Henrissat B."/>
            <person name="Mortensen U.H."/>
            <person name="Larsen T.O."/>
            <person name="Devries R.P."/>
            <person name="Grigoriev I.V."/>
            <person name="Machida M."/>
            <person name="Baker S.E."/>
            <person name="Andersen M.R."/>
        </authorList>
    </citation>
    <scope>NUCLEOTIDE SEQUENCE [LARGE SCALE GENOMIC DNA]</scope>
    <source>
        <strain evidence="1 2">IBT 18842</strain>
    </source>
</reference>